<dbReference type="InterPro" id="IPR011006">
    <property type="entry name" value="CheY-like_superfamily"/>
</dbReference>
<accession>A0ABY6P2Y7</accession>
<dbReference type="PANTHER" id="PTHR43214:SF24">
    <property type="entry name" value="TRANSCRIPTIONAL REGULATORY PROTEIN NARL-RELATED"/>
    <property type="match status" value="1"/>
</dbReference>
<evidence type="ECO:0000256" key="5">
    <source>
        <dbReference type="PROSITE-ProRule" id="PRU00169"/>
    </source>
</evidence>
<evidence type="ECO:0000256" key="1">
    <source>
        <dbReference type="ARBA" id="ARBA00022553"/>
    </source>
</evidence>
<keyword evidence="4" id="KW-0804">Transcription</keyword>
<name>A0ABY6P2Y7_9NOCA</name>
<dbReference type="InterPro" id="IPR039420">
    <property type="entry name" value="WalR-like"/>
</dbReference>
<dbReference type="PANTHER" id="PTHR43214">
    <property type="entry name" value="TWO-COMPONENT RESPONSE REGULATOR"/>
    <property type="match status" value="1"/>
</dbReference>
<gene>
    <name evidence="8" type="ORF">RHODO2019_06150</name>
</gene>
<dbReference type="CDD" id="cd06170">
    <property type="entry name" value="LuxR_C_like"/>
    <property type="match status" value="1"/>
</dbReference>
<dbReference type="SUPFAM" id="SSF46894">
    <property type="entry name" value="C-terminal effector domain of the bipartite response regulators"/>
    <property type="match status" value="1"/>
</dbReference>
<sequence>MNTSLITTAPVRVLVVDGWEVYRRGVVQSLVHDDTVDVVGEAGTVAEADVLVRSLQPDVVLLDARLPDGSGVELCRRFQATAPATHWLFLTSDGVGMVGAADAGAIGHLSKDVHRVELVAAVLRAASGGSWDPVCGGVHTVAEVVTALEVAVASLTGRESAVLRLITEGMTNRQIGAELVLSEKTVKNYVSLVLSKLGVARRTQAAVLGADARQLLLATAG</sequence>
<dbReference type="Proteomes" id="UP001164965">
    <property type="component" value="Chromosome"/>
</dbReference>
<protein>
    <submittedName>
        <fullName evidence="8">Response regulator transcription factor</fullName>
    </submittedName>
</protein>
<dbReference type="SMART" id="SM00421">
    <property type="entry name" value="HTH_LUXR"/>
    <property type="match status" value="1"/>
</dbReference>
<evidence type="ECO:0000313" key="9">
    <source>
        <dbReference type="Proteomes" id="UP001164965"/>
    </source>
</evidence>
<evidence type="ECO:0000256" key="4">
    <source>
        <dbReference type="ARBA" id="ARBA00023163"/>
    </source>
</evidence>
<dbReference type="PRINTS" id="PR00038">
    <property type="entry name" value="HTHLUXR"/>
</dbReference>
<feature type="modified residue" description="4-aspartylphosphate" evidence="5">
    <location>
        <position position="63"/>
    </location>
</feature>
<dbReference type="EMBL" id="CP110615">
    <property type="protein sequence ID" value="UZJ26011.1"/>
    <property type="molecule type" value="Genomic_DNA"/>
</dbReference>
<dbReference type="CDD" id="cd17535">
    <property type="entry name" value="REC_NarL-like"/>
    <property type="match status" value="1"/>
</dbReference>
<dbReference type="RefSeq" id="WP_265384115.1">
    <property type="nucleotide sequence ID" value="NZ_CP110615.1"/>
</dbReference>
<dbReference type="Pfam" id="PF00072">
    <property type="entry name" value="Response_reg"/>
    <property type="match status" value="1"/>
</dbReference>
<organism evidence="8 9">
    <name type="scientific">Rhodococcus antarcticus</name>
    <dbReference type="NCBI Taxonomy" id="2987751"/>
    <lineage>
        <taxon>Bacteria</taxon>
        <taxon>Bacillati</taxon>
        <taxon>Actinomycetota</taxon>
        <taxon>Actinomycetes</taxon>
        <taxon>Mycobacteriales</taxon>
        <taxon>Nocardiaceae</taxon>
        <taxon>Rhodococcus</taxon>
    </lineage>
</organism>
<keyword evidence="3" id="KW-0238">DNA-binding</keyword>
<dbReference type="SUPFAM" id="SSF52172">
    <property type="entry name" value="CheY-like"/>
    <property type="match status" value="1"/>
</dbReference>
<dbReference type="InterPro" id="IPR016032">
    <property type="entry name" value="Sig_transdc_resp-reg_C-effctor"/>
</dbReference>
<dbReference type="InterPro" id="IPR058245">
    <property type="entry name" value="NreC/VraR/RcsB-like_REC"/>
</dbReference>
<keyword evidence="9" id="KW-1185">Reference proteome</keyword>
<keyword evidence="2" id="KW-0805">Transcription regulation</keyword>
<dbReference type="Gene3D" id="3.40.50.2300">
    <property type="match status" value="1"/>
</dbReference>
<dbReference type="SMART" id="SM00448">
    <property type="entry name" value="REC"/>
    <property type="match status" value="1"/>
</dbReference>
<dbReference type="PROSITE" id="PS50043">
    <property type="entry name" value="HTH_LUXR_2"/>
    <property type="match status" value="1"/>
</dbReference>
<feature type="domain" description="Response regulatory" evidence="7">
    <location>
        <begin position="12"/>
        <end position="126"/>
    </location>
</feature>
<keyword evidence="1 5" id="KW-0597">Phosphoprotein</keyword>
<evidence type="ECO:0000313" key="8">
    <source>
        <dbReference type="EMBL" id="UZJ26011.1"/>
    </source>
</evidence>
<proteinExistence type="predicted"/>
<evidence type="ECO:0000259" key="6">
    <source>
        <dbReference type="PROSITE" id="PS50043"/>
    </source>
</evidence>
<reference evidence="8" key="1">
    <citation type="submission" date="2022-10" db="EMBL/GenBank/DDBJ databases">
        <title>Rhodococcus sp.75.</title>
        <authorList>
            <person name="Sun M."/>
        </authorList>
    </citation>
    <scope>NUCLEOTIDE SEQUENCE</scope>
    <source>
        <strain evidence="8">75</strain>
    </source>
</reference>
<dbReference type="InterPro" id="IPR001789">
    <property type="entry name" value="Sig_transdc_resp-reg_receiver"/>
</dbReference>
<dbReference type="PROSITE" id="PS50110">
    <property type="entry name" value="RESPONSE_REGULATORY"/>
    <property type="match status" value="1"/>
</dbReference>
<evidence type="ECO:0000259" key="7">
    <source>
        <dbReference type="PROSITE" id="PS50110"/>
    </source>
</evidence>
<feature type="domain" description="HTH luxR-type" evidence="6">
    <location>
        <begin position="148"/>
        <end position="213"/>
    </location>
</feature>
<evidence type="ECO:0000256" key="3">
    <source>
        <dbReference type="ARBA" id="ARBA00023125"/>
    </source>
</evidence>
<dbReference type="InterPro" id="IPR000792">
    <property type="entry name" value="Tscrpt_reg_LuxR_C"/>
</dbReference>
<dbReference type="Pfam" id="PF00196">
    <property type="entry name" value="GerE"/>
    <property type="match status" value="1"/>
</dbReference>
<evidence type="ECO:0000256" key="2">
    <source>
        <dbReference type="ARBA" id="ARBA00023015"/>
    </source>
</evidence>